<dbReference type="EMBL" id="CM046131">
    <property type="protein sequence ID" value="KAI8430406.1"/>
    <property type="molecule type" value="Genomic_DNA"/>
</dbReference>
<dbReference type="Proteomes" id="UP001064048">
    <property type="component" value="Chromosome Z"/>
</dbReference>
<reference evidence="1 2" key="1">
    <citation type="journal article" date="2022" name="Genome Biol. Evol.">
        <title>The Spruce Budworm Genome: Reconstructing the Evolutionary History of Antifreeze Proteins.</title>
        <authorList>
            <person name="Beliveau C."/>
            <person name="Gagne P."/>
            <person name="Picq S."/>
            <person name="Vernygora O."/>
            <person name="Keeling C.I."/>
            <person name="Pinkney K."/>
            <person name="Doucet D."/>
            <person name="Wen F."/>
            <person name="Johnston J.S."/>
            <person name="Maaroufi H."/>
            <person name="Boyle B."/>
            <person name="Laroche J."/>
            <person name="Dewar K."/>
            <person name="Juretic N."/>
            <person name="Blackburn G."/>
            <person name="Nisole A."/>
            <person name="Brunet B."/>
            <person name="Brandao M."/>
            <person name="Lumley L."/>
            <person name="Duan J."/>
            <person name="Quan G."/>
            <person name="Lucarotti C.J."/>
            <person name="Roe A.D."/>
            <person name="Sperling F.A.H."/>
            <person name="Levesque R.C."/>
            <person name="Cusson M."/>
        </authorList>
    </citation>
    <scope>NUCLEOTIDE SEQUENCE [LARGE SCALE GENOMIC DNA]</scope>
    <source>
        <strain evidence="1">Glfc:IPQL:Cfum</strain>
    </source>
</reference>
<name>A0ACC0K1Q6_CHOFU</name>
<keyword evidence="2" id="KW-1185">Reference proteome</keyword>
<organism evidence="1 2">
    <name type="scientific">Choristoneura fumiferana</name>
    <name type="common">Spruce budworm moth</name>
    <name type="synonym">Archips fumiferana</name>
    <dbReference type="NCBI Taxonomy" id="7141"/>
    <lineage>
        <taxon>Eukaryota</taxon>
        <taxon>Metazoa</taxon>
        <taxon>Ecdysozoa</taxon>
        <taxon>Arthropoda</taxon>
        <taxon>Hexapoda</taxon>
        <taxon>Insecta</taxon>
        <taxon>Pterygota</taxon>
        <taxon>Neoptera</taxon>
        <taxon>Endopterygota</taxon>
        <taxon>Lepidoptera</taxon>
        <taxon>Glossata</taxon>
        <taxon>Ditrysia</taxon>
        <taxon>Tortricoidea</taxon>
        <taxon>Tortricidae</taxon>
        <taxon>Tortricinae</taxon>
        <taxon>Choristoneura</taxon>
    </lineage>
</organism>
<proteinExistence type="predicted"/>
<evidence type="ECO:0000313" key="2">
    <source>
        <dbReference type="Proteomes" id="UP001064048"/>
    </source>
</evidence>
<sequence>MTHGPCGTINPNSPCMKNGRCTKRFPKGLVTETVTGENGYPSYRRRSAESGGLFTAEVRTRVLSRAFETHLNVKLCASIASLKYVCKYINKGGSRATLALQIKYRDEVSAYQSDHYIFTSEAVSCTLFVDQPPSQPSERSMVFRGLRRRLVYELHPTFNVACSALHLLDDDKSWDQTLAEAVSNSTYSTELSEQQSGEIFFLDAPGVTGKTFLTGILLAEARKQGKNALAVAFSGITATLLPGGKTAHTTFKIPIDLDSTETPVCKVRNCDKTRVLQECSLIVRDECTMAHKKTVEAVDRMLQDVRKTARAMDFAGRHGTRADEVNACLKRSVLWPTVQKLRLTENMRVQQGGGSQVQEFARVLLQVGEGLLEETIGLLRIPETLCRIVLPLKTSSETYTET</sequence>
<comment type="caution">
    <text evidence="1">The sequence shown here is derived from an EMBL/GenBank/DDBJ whole genome shotgun (WGS) entry which is preliminary data.</text>
</comment>
<protein>
    <submittedName>
        <fullName evidence="1">Uncharacterized protein</fullName>
    </submittedName>
</protein>
<evidence type="ECO:0000313" key="1">
    <source>
        <dbReference type="EMBL" id="KAI8430406.1"/>
    </source>
</evidence>
<gene>
    <name evidence="1" type="ORF">MSG28_000689</name>
</gene>
<accession>A0ACC0K1Q6</accession>